<evidence type="ECO:0000313" key="6">
    <source>
        <dbReference type="Proteomes" id="UP000053815"/>
    </source>
</evidence>
<evidence type="ECO:0000259" key="3">
    <source>
        <dbReference type="PROSITE" id="PS50010"/>
    </source>
</evidence>
<feature type="compositionally biased region" description="Low complexity" evidence="2">
    <location>
        <begin position="629"/>
        <end position="638"/>
    </location>
</feature>
<evidence type="ECO:0000256" key="1">
    <source>
        <dbReference type="ARBA" id="ARBA00022658"/>
    </source>
</evidence>
<dbReference type="PROSITE" id="PS50010">
    <property type="entry name" value="DH_2"/>
    <property type="match status" value="1"/>
</dbReference>
<reference evidence="5" key="1">
    <citation type="submission" date="2014-09" db="EMBL/GenBank/DDBJ databases">
        <title>Draft genome sequence of an oleaginous Mucoromycotina fungus Mucor ambiguus NBRC6742.</title>
        <authorList>
            <person name="Takeda I."/>
            <person name="Yamane N."/>
            <person name="Morita T."/>
            <person name="Tamano K."/>
            <person name="Machida M."/>
            <person name="Baker S."/>
            <person name="Koike H."/>
        </authorList>
    </citation>
    <scope>NUCLEOTIDE SEQUENCE</scope>
    <source>
        <strain evidence="5">NBRC 6742</strain>
    </source>
</reference>
<feature type="compositionally biased region" description="Polar residues" evidence="2">
    <location>
        <begin position="576"/>
        <end position="597"/>
    </location>
</feature>
<dbReference type="Pfam" id="PF00621">
    <property type="entry name" value="RhoGEF"/>
    <property type="match status" value="1"/>
</dbReference>
<feature type="region of interest" description="Disordered" evidence="2">
    <location>
        <begin position="500"/>
        <end position="538"/>
    </location>
</feature>
<evidence type="ECO:0000259" key="4">
    <source>
        <dbReference type="PROSITE" id="PS50219"/>
    </source>
</evidence>
<dbReference type="PROSITE" id="PS50219">
    <property type="entry name" value="CNH"/>
    <property type="match status" value="1"/>
</dbReference>
<evidence type="ECO:0000313" key="5">
    <source>
        <dbReference type="EMBL" id="GAN01138.1"/>
    </source>
</evidence>
<dbReference type="SMART" id="SM00325">
    <property type="entry name" value="RhoGEF"/>
    <property type="match status" value="1"/>
</dbReference>
<dbReference type="Gene3D" id="1.20.900.10">
    <property type="entry name" value="Dbl homology (DH) domain"/>
    <property type="match status" value="1"/>
</dbReference>
<protein>
    <recommendedName>
        <fullName evidence="7">DH domain-containing protein</fullName>
    </recommendedName>
</protein>
<feature type="domain" description="CNH" evidence="4">
    <location>
        <begin position="716"/>
        <end position="999"/>
    </location>
</feature>
<dbReference type="GO" id="GO:0005085">
    <property type="term" value="F:guanyl-nucleotide exchange factor activity"/>
    <property type="evidence" value="ECO:0007669"/>
    <property type="project" value="UniProtKB-KW"/>
</dbReference>
<dbReference type="SUPFAM" id="SSF48065">
    <property type="entry name" value="DBL homology domain (DH-domain)"/>
    <property type="match status" value="1"/>
</dbReference>
<gene>
    <name evidence="5" type="ORF">MAM1_0005d00569</name>
</gene>
<dbReference type="InterPro" id="IPR035899">
    <property type="entry name" value="DBL_dom_sf"/>
</dbReference>
<keyword evidence="6" id="KW-1185">Reference proteome</keyword>
<accession>A0A0C9MGQ5</accession>
<dbReference type="InterPro" id="IPR001180">
    <property type="entry name" value="CNH_dom"/>
</dbReference>
<evidence type="ECO:0000256" key="2">
    <source>
        <dbReference type="SAM" id="MobiDB-lite"/>
    </source>
</evidence>
<organism evidence="5">
    <name type="scientific">Mucor ambiguus</name>
    <dbReference type="NCBI Taxonomy" id="91626"/>
    <lineage>
        <taxon>Eukaryota</taxon>
        <taxon>Fungi</taxon>
        <taxon>Fungi incertae sedis</taxon>
        <taxon>Mucoromycota</taxon>
        <taxon>Mucoromycotina</taxon>
        <taxon>Mucoromycetes</taxon>
        <taxon>Mucorales</taxon>
        <taxon>Mucorineae</taxon>
        <taxon>Mucoraceae</taxon>
        <taxon>Mucor</taxon>
    </lineage>
</organism>
<dbReference type="InterPro" id="IPR000219">
    <property type="entry name" value="DH_dom"/>
</dbReference>
<dbReference type="Pfam" id="PF00780">
    <property type="entry name" value="CNH"/>
    <property type="match status" value="1"/>
</dbReference>
<sequence>MSYPIVQHTINSWLSSSNEFNDQDKALNKQLPSALLSNLSSIFVSTVAYFNLTKQEALDTIAYFLYEYQDIVHSQLLDSFVDHGLLTLNHASQLTINYNIACSGIFMPLTKCYSPSCQPNDVSCYSALCPNKRMSSLLHIYNDFQRQQQHQQQDVPSNKRDWISTIPHHIRDSISRKELKRQAGIAELLSTEQNYCHDLDILHRVYAIPLLESTEIIVNPSRRQRFYNNVFGNYLDITHLHHSFYQRLVSHNRHSGFFVGRVGTIIMQHVTNLIEPYIQYASNHVKAIYCMTIEHRNNPQFASFLETQNTQKCTRRLGLRHYLTSPTLWIGKLKLLIEAILKNTTDDADQLSLKATLAILHDTLCRMNSSATANSSPEDFRFEELSTSIYHGQPPDLQLLSLPDDCTLIKEEALWLARSTHPLQPSLCHLMLFSHALILTHPRVSNGRTEYIVIQAIPVQLLMIDSNASSMIRRISFASTSMVSTPLHLISSLRRQKSINSEASNSTDSADSSDSWYKSNNTTLSRSNTTGGTATTATSVKHVHPVSLSDRKNRVLLPIQIKTKLSKLKNNFRWSTSFSVPASPTTNTVEGSANEVSVTRRDSAPALLLSKRRDEPLDSTKKQEKQHQQSRQQQQQQRRTLKISHMAYPESSFKLEFLSRSDRLVWENLIRHTLSNNEKKNEVFRRKMMFKSLSVANVSLNGSSTTQAPSAHVTSIARIKCAYAFAYFDKHSGFHSNLVAFGTPYGLWIGSRDDATQPQLVLPNVNIQRIAVMNDKIIAQVHDNKQHMLIAYDVQPLIKSQHVDWCMIKRSSVLCFAIGQIRSQPVIVYLTKRLQTTWLVIIVQNEKPCTRNHWYKRYRTEYLVSIKEPNDIQIMYDAVFVRSERYGIERVDIFKDPSVILNSVTHWVYLGMNTGLITSKDRGIVCDQQHAYSVSLFESGGALVKIKFECQIQQVAVVYPYLIAFSPNVIEIRDIGTTELVQAIRGQRIRFISTTNDCSQPLYYTMANTADPRITSIYQLQLAFYIQRGDFMFGMNECM</sequence>
<evidence type="ECO:0008006" key="7">
    <source>
        <dbReference type="Google" id="ProtNLM"/>
    </source>
</evidence>
<keyword evidence="1" id="KW-0344">Guanine-nucleotide releasing factor</keyword>
<dbReference type="InterPro" id="IPR052233">
    <property type="entry name" value="Rho-type_GEFs"/>
</dbReference>
<name>A0A0C9MGQ5_9FUNG</name>
<dbReference type="PANTHER" id="PTHR46572:SF1">
    <property type="entry name" value="RHO1 GUANINE NUCLEOTIDE EXCHANGE FACTOR TUS1"/>
    <property type="match status" value="1"/>
</dbReference>
<dbReference type="OrthoDB" id="2272012at2759"/>
<dbReference type="Proteomes" id="UP000053815">
    <property type="component" value="Unassembled WGS sequence"/>
</dbReference>
<feature type="domain" description="DH" evidence="3">
    <location>
        <begin position="180"/>
        <end position="370"/>
    </location>
</feature>
<feature type="compositionally biased region" description="Basic and acidic residues" evidence="2">
    <location>
        <begin position="611"/>
        <end position="627"/>
    </location>
</feature>
<proteinExistence type="predicted"/>
<dbReference type="PANTHER" id="PTHR46572">
    <property type="entry name" value="RHO1 GDP-GTP EXCHANGE PROTEIN 1-RELATED"/>
    <property type="match status" value="1"/>
</dbReference>
<dbReference type="STRING" id="91626.A0A0C9MGQ5"/>
<dbReference type="AlphaFoldDB" id="A0A0C9MGQ5"/>
<dbReference type="EMBL" id="DF836294">
    <property type="protein sequence ID" value="GAN01138.1"/>
    <property type="molecule type" value="Genomic_DNA"/>
</dbReference>
<feature type="region of interest" description="Disordered" evidence="2">
    <location>
        <begin position="576"/>
        <end position="641"/>
    </location>
</feature>